<keyword evidence="4" id="KW-1185">Reference proteome</keyword>
<feature type="region of interest" description="Disordered" evidence="1">
    <location>
        <begin position="182"/>
        <end position="225"/>
    </location>
</feature>
<dbReference type="Proteomes" id="UP000663829">
    <property type="component" value="Unassembled WGS sequence"/>
</dbReference>
<protein>
    <submittedName>
        <fullName evidence="2">Uncharacterized protein</fullName>
    </submittedName>
</protein>
<dbReference type="EMBL" id="CAJNOQ010031778">
    <property type="protein sequence ID" value="CAF1581808.1"/>
    <property type="molecule type" value="Genomic_DNA"/>
</dbReference>
<gene>
    <name evidence="2" type="ORF">GPM918_LOCUS41153</name>
    <name evidence="3" type="ORF">SRO942_LOCUS42171</name>
</gene>
<feature type="region of interest" description="Disordered" evidence="1">
    <location>
        <begin position="46"/>
        <end position="75"/>
    </location>
</feature>
<evidence type="ECO:0000313" key="4">
    <source>
        <dbReference type="Proteomes" id="UP000663829"/>
    </source>
</evidence>
<feature type="non-terminal residue" evidence="2">
    <location>
        <position position="1"/>
    </location>
</feature>
<proteinExistence type="predicted"/>
<feature type="compositionally biased region" description="Polar residues" evidence="1">
    <location>
        <begin position="214"/>
        <end position="224"/>
    </location>
</feature>
<reference evidence="2" key="1">
    <citation type="submission" date="2021-02" db="EMBL/GenBank/DDBJ databases">
        <authorList>
            <person name="Nowell W R."/>
        </authorList>
    </citation>
    <scope>NUCLEOTIDE SEQUENCE</scope>
</reference>
<sequence>MSLPCLHLLFYMKHIDQFKVDDTLIAPRWLQHSTVSNISFDPIQQMNSTTRTNKSDADDGTWSDNQSDFDNDEKSSMTQCETGIVLTVADKNRLSWNQFHVINNYLTQLGTPEFYERLNELKKFHSLLSKKQRSSPKANFADAVPKTLFTIQRTVHPRGLTTPSHQSPVSATFNGIISLQRKKLKSDQDETTEPESIKTANNNITKNNDNQLNMSPTNQPSVQPDSVEKIDLTEEHQTNSVILIEKSGN</sequence>
<dbReference type="Proteomes" id="UP000681722">
    <property type="component" value="Unassembled WGS sequence"/>
</dbReference>
<organism evidence="2 4">
    <name type="scientific">Didymodactylos carnosus</name>
    <dbReference type="NCBI Taxonomy" id="1234261"/>
    <lineage>
        <taxon>Eukaryota</taxon>
        <taxon>Metazoa</taxon>
        <taxon>Spiralia</taxon>
        <taxon>Gnathifera</taxon>
        <taxon>Rotifera</taxon>
        <taxon>Eurotatoria</taxon>
        <taxon>Bdelloidea</taxon>
        <taxon>Philodinida</taxon>
        <taxon>Philodinidae</taxon>
        <taxon>Didymodactylos</taxon>
    </lineage>
</organism>
<accession>A0A815Z8Z7</accession>
<evidence type="ECO:0000313" key="2">
    <source>
        <dbReference type="EMBL" id="CAF1581808.1"/>
    </source>
</evidence>
<comment type="caution">
    <text evidence="2">The sequence shown here is derived from an EMBL/GenBank/DDBJ whole genome shotgun (WGS) entry which is preliminary data.</text>
</comment>
<evidence type="ECO:0000313" key="3">
    <source>
        <dbReference type="EMBL" id="CAF4449783.1"/>
    </source>
</evidence>
<name>A0A815Z8Z7_9BILA</name>
<evidence type="ECO:0000256" key="1">
    <source>
        <dbReference type="SAM" id="MobiDB-lite"/>
    </source>
</evidence>
<dbReference type="EMBL" id="CAJOBC010097751">
    <property type="protein sequence ID" value="CAF4449783.1"/>
    <property type="molecule type" value="Genomic_DNA"/>
</dbReference>
<dbReference type="AlphaFoldDB" id="A0A815Z8Z7"/>
<feature type="compositionally biased region" description="Low complexity" evidence="1">
    <location>
        <begin position="201"/>
        <end position="213"/>
    </location>
</feature>